<comment type="caution">
    <text evidence="6">The sequence shown here is derived from an EMBL/GenBank/DDBJ whole genome shotgun (WGS) entry which is preliminary data.</text>
</comment>
<keyword evidence="3 5" id="KW-1133">Transmembrane helix</keyword>
<feature type="transmembrane region" description="Helical" evidence="5">
    <location>
        <begin position="49"/>
        <end position="75"/>
    </location>
</feature>
<organism evidence="6 7">
    <name type="scientific">Hydrocarboniphaga effusa AP103</name>
    <dbReference type="NCBI Taxonomy" id="1172194"/>
    <lineage>
        <taxon>Bacteria</taxon>
        <taxon>Pseudomonadati</taxon>
        <taxon>Pseudomonadota</taxon>
        <taxon>Gammaproteobacteria</taxon>
        <taxon>Nevskiales</taxon>
        <taxon>Nevskiaceae</taxon>
        <taxon>Hydrocarboniphaga</taxon>
    </lineage>
</organism>
<gene>
    <name evidence="6" type="ORF">WQQ_13750</name>
</gene>
<dbReference type="Gene3D" id="1.20.1740.10">
    <property type="entry name" value="Amino acid/polyamine transporter I"/>
    <property type="match status" value="1"/>
</dbReference>
<name>I8TC66_9GAMM</name>
<dbReference type="PIRSF" id="PIRSF006060">
    <property type="entry name" value="AA_transporter"/>
    <property type="match status" value="1"/>
</dbReference>
<dbReference type="Pfam" id="PF13520">
    <property type="entry name" value="AA_permease_2"/>
    <property type="match status" value="1"/>
</dbReference>
<feature type="transmembrane region" description="Helical" evidence="5">
    <location>
        <begin position="227"/>
        <end position="250"/>
    </location>
</feature>
<evidence type="ECO:0000256" key="2">
    <source>
        <dbReference type="ARBA" id="ARBA00022692"/>
    </source>
</evidence>
<dbReference type="GO" id="GO:0016020">
    <property type="term" value="C:membrane"/>
    <property type="evidence" value="ECO:0007669"/>
    <property type="project" value="UniProtKB-SubCell"/>
</dbReference>
<reference evidence="6 7" key="1">
    <citation type="journal article" date="2012" name="J. Bacteriol.">
        <title>Genome Sequence of n-Alkane-Degrading Hydrocarboniphaga effusa Strain AP103T (ATCC BAA-332T).</title>
        <authorList>
            <person name="Chang H.K."/>
            <person name="Zylstra G.J."/>
            <person name="Chae J.C."/>
        </authorList>
    </citation>
    <scope>NUCLEOTIDE SEQUENCE [LARGE SCALE GENOMIC DNA]</scope>
    <source>
        <strain evidence="6 7">AP103</strain>
    </source>
</reference>
<evidence type="ECO:0000256" key="1">
    <source>
        <dbReference type="ARBA" id="ARBA00004141"/>
    </source>
</evidence>
<feature type="transmembrane region" description="Helical" evidence="5">
    <location>
        <begin position="327"/>
        <end position="349"/>
    </location>
</feature>
<sequence length="454" mass="47620">MSPVVDDRAAGPRRHLGTATALVVTLGMTITTDILKTAPTVAQGVGESYFYAVWLLGGVLSVIGALCFAELAAAFPDAGGDYHFLRLAYGPYAGFVYAWSRFSVLHTGWIALTAFLFADHLASLLHWPAAAEGGCAAAIVIALVATNLAGMRMGLLTQTVLVALVALGFVAIIGAAWWSEPAPASTVAESSPSFAGWSSAMIYVLLALGGWGDAATLSAEARDGRRGLLIALVGSIVLMLAIYLAVNWAFVRGLGFDGLAASEAPAVELLTQVFGKSGGLLIVIVVGVTAVSSINAVLIAGPRVTFAAARDVPALGRLGTWNEDRGVPAFALLAIGAVSLLLIAFGSYADDGFNAMVEYMTPVYWFFMSLSGLSLIVLRRRFPQVERPFAVPFYPWLPLLFLALCIAMFCSSVVYVGWGALLGLGISLIGALVLALLQLRRSRRPRASSSGVST</sequence>
<dbReference type="GO" id="GO:0015179">
    <property type="term" value="F:L-amino acid transmembrane transporter activity"/>
    <property type="evidence" value="ECO:0007669"/>
    <property type="project" value="TreeGrafter"/>
</dbReference>
<dbReference type="Proteomes" id="UP000003704">
    <property type="component" value="Unassembled WGS sequence"/>
</dbReference>
<feature type="transmembrane region" description="Helical" evidence="5">
    <location>
        <begin position="96"/>
        <end position="118"/>
    </location>
</feature>
<comment type="subcellular location">
    <subcellularLocation>
        <location evidence="1">Membrane</location>
        <topology evidence="1">Multi-pass membrane protein</topology>
    </subcellularLocation>
</comment>
<feature type="transmembrane region" description="Helical" evidence="5">
    <location>
        <begin position="361"/>
        <end position="378"/>
    </location>
</feature>
<evidence type="ECO:0000256" key="4">
    <source>
        <dbReference type="ARBA" id="ARBA00023136"/>
    </source>
</evidence>
<feature type="transmembrane region" description="Helical" evidence="5">
    <location>
        <begin position="160"/>
        <end position="179"/>
    </location>
</feature>
<dbReference type="RefSeq" id="WP_007184329.1">
    <property type="nucleotide sequence ID" value="NZ_AKGD01000001.1"/>
</dbReference>
<proteinExistence type="predicted"/>
<keyword evidence="7" id="KW-1185">Reference proteome</keyword>
<protein>
    <submittedName>
        <fullName evidence="6">Amino acid permease-associated region</fullName>
    </submittedName>
</protein>
<keyword evidence="2 5" id="KW-0812">Transmembrane</keyword>
<feature type="transmembrane region" description="Helical" evidence="5">
    <location>
        <begin position="279"/>
        <end position="300"/>
    </location>
</feature>
<dbReference type="STRING" id="1172194.WQQ_13750"/>
<evidence type="ECO:0000256" key="3">
    <source>
        <dbReference type="ARBA" id="ARBA00022989"/>
    </source>
</evidence>
<keyword evidence="4 5" id="KW-0472">Membrane</keyword>
<dbReference type="PANTHER" id="PTHR11785">
    <property type="entry name" value="AMINO ACID TRANSPORTER"/>
    <property type="match status" value="1"/>
</dbReference>
<feature type="transmembrane region" description="Helical" evidence="5">
    <location>
        <begin position="390"/>
        <end position="409"/>
    </location>
</feature>
<dbReference type="EMBL" id="AKGD01000001">
    <property type="protein sequence ID" value="EIT71238.1"/>
    <property type="molecule type" value="Genomic_DNA"/>
</dbReference>
<accession>I8TC66</accession>
<feature type="transmembrane region" description="Helical" evidence="5">
    <location>
        <begin position="415"/>
        <end position="437"/>
    </location>
</feature>
<dbReference type="InterPro" id="IPR002293">
    <property type="entry name" value="AA/rel_permease1"/>
</dbReference>
<evidence type="ECO:0000313" key="7">
    <source>
        <dbReference type="Proteomes" id="UP000003704"/>
    </source>
</evidence>
<feature type="transmembrane region" description="Helical" evidence="5">
    <location>
        <begin position="194"/>
        <end position="215"/>
    </location>
</feature>
<dbReference type="AlphaFoldDB" id="I8TC66"/>
<feature type="transmembrane region" description="Helical" evidence="5">
    <location>
        <begin position="124"/>
        <end position="148"/>
    </location>
</feature>
<dbReference type="PANTHER" id="PTHR11785:SF512">
    <property type="entry name" value="SOBREMESA, ISOFORM B"/>
    <property type="match status" value="1"/>
</dbReference>
<evidence type="ECO:0000313" key="6">
    <source>
        <dbReference type="EMBL" id="EIT71238.1"/>
    </source>
</evidence>
<dbReference type="InterPro" id="IPR050598">
    <property type="entry name" value="AminoAcid_Transporter"/>
</dbReference>
<evidence type="ECO:0000256" key="5">
    <source>
        <dbReference type="SAM" id="Phobius"/>
    </source>
</evidence>
<dbReference type="OrthoDB" id="9771067at2"/>